<evidence type="ECO:0000256" key="3">
    <source>
        <dbReference type="RuleBase" id="RU361235"/>
    </source>
</evidence>
<sequence length="494" mass="50918">MEPIVTVTGGRVRGREVGGISAFLGVPYAAAAVGEKRFGRPEPVEPWDGTRDAGALGATCVQAPYPPAIEAILGTYTVPGAEYLNVNVWTPDPGGAGLPVMVWIHGGAFVHGSNAVPVYDGAAFARDGVVLVALNYRLGASGFAVLDGAPPNRGLWDQVAALAWVRENIRAFGGDPDNVTVFGESAGGMSVASLLASPAARELFARAIMQSGNGGVVATLEDARLLGRALADKLGLPATAEAFAAVEPSALLAAQEAIAAEIGRVPDPARWGASVLARGSGIMSFFPTLDGELLTEEPAVAIAAGSARGVTLLAGCTAEEFRLFTVPTGLAAAITMDSLPFALARFGIDASVIGTYAANRPDATGGDLLAAIVTDAVFRGPTREIVLAQATTGTPAYLYEFAWRRAELGAIHALEVPFVFDTLAAGPRLTGPNPPQRLADEIHAAWIAFATTGDPGWPRYVDGGQVMVFDDPISGPVADPRPDERAVSASAATR</sequence>
<dbReference type="EMBL" id="JBFAKC010000016">
    <property type="protein sequence ID" value="MEV0711644.1"/>
    <property type="molecule type" value="Genomic_DNA"/>
</dbReference>
<protein>
    <recommendedName>
        <fullName evidence="3">Carboxylic ester hydrolase</fullName>
        <ecNumber evidence="3">3.1.1.-</ecNumber>
    </recommendedName>
</protein>
<dbReference type="PROSITE" id="PS00122">
    <property type="entry name" value="CARBOXYLESTERASE_B_1"/>
    <property type="match status" value="1"/>
</dbReference>
<feature type="domain" description="Carboxylesterase type B" evidence="5">
    <location>
        <begin position="2"/>
        <end position="455"/>
    </location>
</feature>
<dbReference type="RefSeq" id="WP_357788213.1">
    <property type="nucleotide sequence ID" value="NZ_JBFAKC010000016.1"/>
</dbReference>
<dbReference type="Gene3D" id="3.40.50.1820">
    <property type="entry name" value="alpha/beta hydrolase"/>
    <property type="match status" value="1"/>
</dbReference>
<dbReference type="PANTHER" id="PTHR11559">
    <property type="entry name" value="CARBOXYLESTERASE"/>
    <property type="match status" value="1"/>
</dbReference>
<keyword evidence="7" id="KW-1185">Reference proteome</keyword>
<reference evidence="6 7" key="1">
    <citation type="submission" date="2024-06" db="EMBL/GenBank/DDBJ databases">
        <title>The Natural Products Discovery Center: Release of the First 8490 Sequenced Strains for Exploring Actinobacteria Biosynthetic Diversity.</title>
        <authorList>
            <person name="Kalkreuter E."/>
            <person name="Kautsar S.A."/>
            <person name="Yang D."/>
            <person name="Bader C.D."/>
            <person name="Teijaro C.N."/>
            <person name="Fluegel L."/>
            <person name="Davis C.M."/>
            <person name="Simpson J.R."/>
            <person name="Lauterbach L."/>
            <person name="Steele A.D."/>
            <person name="Gui C."/>
            <person name="Meng S."/>
            <person name="Li G."/>
            <person name="Viehrig K."/>
            <person name="Ye F."/>
            <person name="Su P."/>
            <person name="Kiefer A.F."/>
            <person name="Nichols A."/>
            <person name="Cepeda A.J."/>
            <person name="Yan W."/>
            <person name="Fan B."/>
            <person name="Jiang Y."/>
            <person name="Adhikari A."/>
            <person name="Zheng C.-J."/>
            <person name="Schuster L."/>
            <person name="Cowan T.M."/>
            <person name="Smanski M.J."/>
            <person name="Chevrette M.G."/>
            <person name="De Carvalho L.P.S."/>
            <person name="Shen B."/>
        </authorList>
    </citation>
    <scope>NUCLEOTIDE SEQUENCE [LARGE SCALE GENOMIC DNA]</scope>
    <source>
        <strain evidence="6 7">NPDC050403</strain>
    </source>
</reference>
<comment type="similarity">
    <text evidence="1 3">Belongs to the type-B carboxylesterase/lipase family.</text>
</comment>
<dbReference type="InterPro" id="IPR029058">
    <property type="entry name" value="AB_hydrolase_fold"/>
</dbReference>
<gene>
    <name evidence="6" type="ORF">AB0I48_29210</name>
</gene>
<evidence type="ECO:0000256" key="2">
    <source>
        <dbReference type="ARBA" id="ARBA00022801"/>
    </source>
</evidence>
<evidence type="ECO:0000313" key="6">
    <source>
        <dbReference type="EMBL" id="MEV0711644.1"/>
    </source>
</evidence>
<dbReference type="InterPro" id="IPR019826">
    <property type="entry name" value="Carboxylesterase_B_AS"/>
</dbReference>
<dbReference type="EC" id="3.1.1.-" evidence="3"/>
<evidence type="ECO:0000313" key="7">
    <source>
        <dbReference type="Proteomes" id="UP001551695"/>
    </source>
</evidence>
<keyword evidence="2 3" id="KW-0378">Hydrolase</keyword>
<evidence type="ECO:0000256" key="1">
    <source>
        <dbReference type="ARBA" id="ARBA00005964"/>
    </source>
</evidence>
<dbReference type="Pfam" id="PF00135">
    <property type="entry name" value="COesterase"/>
    <property type="match status" value="1"/>
</dbReference>
<feature type="region of interest" description="Disordered" evidence="4">
    <location>
        <begin position="472"/>
        <end position="494"/>
    </location>
</feature>
<comment type="caution">
    <text evidence="6">The sequence shown here is derived from an EMBL/GenBank/DDBJ whole genome shotgun (WGS) entry which is preliminary data.</text>
</comment>
<proteinExistence type="inferred from homology"/>
<name>A0ABV3G1T4_9NOCA</name>
<accession>A0ABV3G1T4</accession>
<evidence type="ECO:0000256" key="4">
    <source>
        <dbReference type="SAM" id="MobiDB-lite"/>
    </source>
</evidence>
<organism evidence="6 7">
    <name type="scientific">Nocardia aurea</name>
    <dbReference type="NCBI Taxonomy" id="2144174"/>
    <lineage>
        <taxon>Bacteria</taxon>
        <taxon>Bacillati</taxon>
        <taxon>Actinomycetota</taxon>
        <taxon>Actinomycetes</taxon>
        <taxon>Mycobacteriales</taxon>
        <taxon>Nocardiaceae</taxon>
        <taxon>Nocardia</taxon>
    </lineage>
</organism>
<evidence type="ECO:0000259" key="5">
    <source>
        <dbReference type="Pfam" id="PF00135"/>
    </source>
</evidence>
<dbReference type="InterPro" id="IPR002018">
    <property type="entry name" value="CarbesteraseB"/>
</dbReference>
<dbReference type="InterPro" id="IPR050309">
    <property type="entry name" value="Type-B_Carboxylest/Lipase"/>
</dbReference>
<dbReference type="Proteomes" id="UP001551695">
    <property type="component" value="Unassembled WGS sequence"/>
</dbReference>
<dbReference type="SUPFAM" id="SSF53474">
    <property type="entry name" value="alpha/beta-Hydrolases"/>
    <property type="match status" value="1"/>
</dbReference>